<sequence>MKNSIEDVIGSELLDSVACEDCTGKSSAVEDSNTLEYSLEDDCQKLLDSSDDEESSKLVDSIEDDSSEEDPLISMAVSCNELLDSVDEEGIIELATKDEIFSNEIEKNFSKLLSSADDISFEEEDTKEQIEADSFRELFAIEEEGSTELWSPVDECCKELFSKTLDEGLVQLLDPIKDGSSENLVETEDSHEHIKSSEDGCKESLISYEDVGCIELNSSTNSNERAELLGSAEDNSNEILRSTEKEDSSELLDSIAVYSSSLINAIEDGGSKLPNSTEPSVDNNSSELHAFVAMELTIERLSSTNGDRVKLESAEAEEISGLLVDEGCE</sequence>
<dbReference type="GeneID" id="66114345"/>
<dbReference type="AlphaFoldDB" id="A0A9P7V8L0"/>
<dbReference type="RefSeq" id="XP_043048757.1">
    <property type="nucleotide sequence ID" value="XM_043191785.1"/>
</dbReference>
<dbReference type="Proteomes" id="UP000790833">
    <property type="component" value="Unassembled WGS sequence"/>
</dbReference>
<evidence type="ECO:0000313" key="3">
    <source>
        <dbReference type="Proteomes" id="UP000790833"/>
    </source>
</evidence>
<accession>A0A9P7V8L0</accession>
<evidence type="ECO:0000256" key="1">
    <source>
        <dbReference type="SAM" id="MobiDB-lite"/>
    </source>
</evidence>
<reference evidence="2" key="1">
    <citation type="submission" date="2021-03" db="EMBL/GenBank/DDBJ databases">
        <authorList>
            <person name="Palmer J.M."/>
        </authorList>
    </citation>
    <scope>NUCLEOTIDE SEQUENCE</scope>
    <source>
        <strain evidence="2">ARV_011</strain>
    </source>
</reference>
<evidence type="ECO:0000313" key="2">
    <source>
        <dbReference type="EMBL" id="KAG7193209.1"/>
    </source>
</evidence>
<proteinExistence type="predicted"/>
<protein>
    <submittedName>
        <fullName evidence="2">Uncharacterized protein</fullName>
    </submittedName>
</protein>
<name>A0A9P7V8L0_9ASCO</name>
<dbReference type="EMBL" id="JAHMUF010000013">
    <property type="protein sequence ID" value="KAG7193209.1"/>
    <property type="molecule type" value="Genomic_DNA"/>
</dbReference>
<gene>
    <name evidence="2" type="ORF">KQ657_000971</name>
</gene>
<organism evidence="2 3">
    <name type="scientific">Scheffersomyces spartinae</name>
    <dbReference type="NCBI Taxonomy" id="45513"/>
    <lineage>
        <taxon>Eukaryota</taxon>
        <taxon>Fungi</taxon>
        <taxon>Dikarya</taxon>
        <taxon>Ascomycota</taxon>
        <taxon>Saccharomycotina</taxon>
        <taxon>Pichiomycetes</taxon>
        <taxon>Debaryomycetaceae</taxon>
        <taxon>Scheffersomyces</taxon>
    </lineage>
</organism>
<feature type="region of interest" description="Disordered" evidence="1">
    <location>
        <begin position="48"/>
        <end position="69"/>
    </location>
</feature>
<comment type="caution">
    <text evidence="2">The sequence shown here is derived from an EMBL/GenBank/DDBJ whole genome shotgun (WGS) entry which is preliminary data.</text>
</comment>
<keyword evidence="3" id="KW-1185">Reference proteome</keyword>